<comment type="similarity">
    <text evidence="2">Belongs to the bacterial solute-binding protein 1 family.</text>
</comment>
<dbReference type="SUPFAM" id="SSF53850">
    <property type="entry name" value="Periplasmic binding protein-like II"/>
    <property type="match status" value="1"/>
</dbReference>
<dbReference type="InterPro" id="IPR006059">
    <property type="entry name" value="SBP"/>
</dbReference>
<dbReference type="PANTHER" id="PTHR43649:SF12">
    <property type="entry name" value="DIACETYLCHITOBIOSE BINDING PROTEIN DASA"/>
    <property type="match status" value="1"/>
</dbReference>
<keyword evidence="5" id="KW-1185">Reference proteome</keyword>
<dbReference type="InterPro" id="IPR050490">
    <property type="entry name" value="Bact_solute-bd_prot1"/>
</dbReference>
<evidence type="ECO:0000256" key="1">
    <source>
        <dbReference type="ARBA" id="ARBA00004418"/>
    </source>
</evidence>
<sequence>MYLLLSNEEAKSMTAISRRQFAAGATLAFGASIITARAARSADAEIVISSTWGSDKPFQKVVDAFNSKRLGVTAVNRFDGDYEAATAKAVASVAAGRPPAMMITGWKFGYFAKRTLGARDLREVNAAKAEAILANFRPSVLPLVTVDGAVIGLPWAMSTPITYINSEMWKAAGLDPQLPETPDTRWLYDSARKLDAALKGKHPTYRSPIALSNNEWTSQSFIQNAGGFIIDPDGKLALNSPEAIAGMTEYCAPAHEGLWLPVSDKDQTAAFQSGALAICTTSSTSAVTFPFGEAKAITTKFPGLAGHARKMNSGGNFLAVYTKNKEQAEASLAFLEFCASKEGQMIWSQVGYLNTSVHDIPLINEFMKPAAAQLADGLTAETIWPGKRGLEGQAVWRKWVSRMLLKETTVSDGVKGAHDELAGLISA</sequence>
<accession>A0A387FXK1</accession>
<dbReference type="Proteomes" id="UP000282195">
    <property type="component" value="Plasmid pRCCGE525c"/>
</dbReference>
<organism evidence="4 5">
    <name type="scientific">Rhizobium jaguaris</name>
    <dbReference type="NCBI Taxonomy" id="1312183"/>
    <lineage>
        <taxon>Bacteria</taxon>
        <taxon>Pseudomonadati</taxon>
        <taxon>Pseudomonadota</taxon>
        <taxon>Alphaproteobacteria</taxon>
        <taxon>Hyphomicrobiales</taxon>
        <taxon>Rhizobiaceae</taxon>
        <taxon>Rhizobium/Agrobacterium group</taxon>
        <taxon>Rhizobium</taxon>
    </lineage>
</organism>
<dbReference type="KEGG" id="rjg:CCGE525_32660"/>
<comment type="subcellular location">
    <subcellularLocation>
        <location evidence="1">Periplasm</location>
    </subcellularLocation>
</comment>
<dbReference type="EMBL" id="CP032695">
    <property type="protein sequence ID" value="AYG63409.1"/>
    <property type="molecule type" value="Genomic_DNA"/>
</dbReference>
<dbReference type="GO" id="GO:0042597">
    <property type="term" value="C:periplasmic space"/>
    <property type="evidence" value="ECO:0007669"/>
    <property type="project" value="UniProtKB-SubCell"/>
</dbReference>
<dbReference type="PANTHER" id="PTHR43649">
    <property type="entry name" value="ARABINOSE-BINDING PROTEIN-RELATED"/>
    <property type="match status" value="1"/>
</dbReference>
<protein>
    <submittedName>
        <fullName evidence="4">Extracellular solute-binding protein</fullName>
    </submittedName>
</protein>
<name>A0A387FXK1_9HYPH</name>
<evidence type="ECO:0000313" key="4">
    <source>
        <dbReference type="EMBL" id="AYG63409.1"/>
    </source>
</evidence>
<evidence type="ECO:0000256" key="3">
    <source>
        <dbReference type="ARBA" id="ARBA00022764"/>
    </source>
</evidence>
<proteinExistence type="inferred from homology"/>
<geneLocation type="plasmid" evidence="5">
    <name>prccge525c</name>
</geneLocation>
<dbReference type="Pfam" id="PF13416">
    <property type="entry name" value="SBP_bac_8"/>
    <property type="match status" value="1"/>
</dbReference>
<keyword evidence="4" id="KW-0614">Plasmid</keyword>
<dbReference type="Gene3D" id="3.40.190.10">
    <property type="entry name" value="Periplasmic binding protein-like II"/>
    <property type="match status" value="2"/>
</dbReference>
<gene>
    <name evidence="4" type="ORF">CCGE525_32660</name>
</gene>
<evidence type="ECO:0000313" key="5">
    <source>
        <dbReference type="Proteomes" id="UP000282195"/>
    </source>
</evidence>
<dbReference type="AlphaFoldDB" id="A0A387FXK1"/>
<keyword evidence="3" id="KW-0574">Periplasm</keyword>
<evidence type="ECO:0000256" key="2">
    <source>
        <dbReference type="ARBA" id="ARBA00008520"/>
    </source>
</evidence>
<dbReference type="OrthoDB" id="7374808at2"/>
<reference evidence="4 5" key="1">
    <citation type="submission" date="2018-10" db="EMBL/GenBank/DDBJ databases">
        <title>Rhizobium etli, R. leguminosarum and a new Rhizobium genospecies from Phaseolus dumosus.</title>
        <authorList>
            <person name="Ramirez-Puebla S.T."/>
            <person name="Rogel-Hernandez M.A."/>
            <person name="Guerrero G."/>
            <person name="Ormeno-Orrillo E."/>
            <person name="Martinez-Romero J.C."/>
            <person name="Negrete-Yankelevich S."/>
            <person name="Martinez-Romero E."/>
        </authorList>
    </citation>
    <scope>NUCLEOTIDE SEQUENCE [LARGE SCALE GENOMIC DNA]</scope>
    <source>
        <strain evidence="4 5">CCGE525</strain>
        <plasmid evidence="5">prccge525c</plasmid>
    </source>
</reference>